<dbReference type="Pfam" id="PF13683">
    <property type="entry name" value="rve_3"/>
    <property type="match status" value="1"/>
</dbReference>
<dbReference type="AlphaFoldDB" id="A0A9P1NR72"/>
<reference evidence="3 4" key="1">
    <citation type="journal article" date="2011" name="PLoS Genet.">
        <title>Azospirillum genomes reveal transition of bacteria from aquatic to terrestrial environments.</title>
        <authorList>
            <person name="Wisniewski-Dye F."/>
            <person name="Borziak K."/>
            <person name="Khalsa-Moyers G."/>
            <person name="Alexandre G."/>
            <person name="Sukharnikov L.O."/>
            <person name="Wuichet K."/>
            <person name="Hurst G.B."/>
            <person name="McDonald W.H."/>
            <person name="Robertson J.S."/>
            <person name="Barbe V."/>
            <person name="Calteau A."/>
            <person name="Rouy Z."/>
            <person name="Mangenot S."/>
            <person name="Prigent-Combaret C."/>
            <person name="Normand P."/>
            <person name="Boyer M."/>
            <person name="Siguier P."/>
            <person name="Dessaux Y."/>
            <person name="Elmerich C."/>
            <person name="Condemine G."/>
            <person name="Krishnen G."/>
            <person name="Kennedy I."/>
            <person name="Paterson A.H."/>
            <person name="Gonzalez V."/>
            <person name="Mavingui P."/>
            <person name="Zhulin I.B."/>
        </authorList>
    </citation>
    <scope>NUCLEOTIDE SEQUENCE [LARGE SCALE GENOMIC DNA]</scope>
    <source>
        <strain evidence="3 4">Sp245</strain>
    </source>
</reference>
<dbReference type="KEGG" id="abs:AZOBR_p310061"/>
<geneLocation type="plasmid" evidence="3 4">
    <name>AZOBR_p3</name>
</geneLocation>
<name>A0A9P1NR72_9PROT</name>
<gene>
    <name evidence="3" type="ORF">AZOBR_p310061</name>
</gene>
<sequence>MESVEQGDGHEEEPVQRGSTHWKPARAGSRQANGGGARRVPQRDAVHLAHAHAHAHAHALLAVWHSDYNNVRPHTGLGGATPVEVATRMPLKAAPGHAPVAINARSGHHMRGLPPGAKEAWGAGQPV</sequence>
<keyword evidence="4" id="KW-1185">Reference proteome</keyword>
<organism evidence="3 4">
    <name type="scientific">Azospirillum baldaniorum</name>
    <dbReference type="NCBI Taxonomy" id="1064539"/>
    <lineage>
        <taxon>Bacteria</taxon>
        <taxon>Pseudomonadati</taxon>
        <taxon>Pseudomonadota</taxon>
        <taxon>Alphaproteobacteria</taxon>
        <taxon>Rhodospirillales</taxon>
        <taxon>Azospirillaceae</taxon>
        <taxon>Azospirillum</taxon>
    </lineage>
</organism>
<dbReference type="InterPro" id="IPR001584">
    <property type="entry name" value="Integrase_cat-core"/>
</dbReference>
<proteinExistence type="predicted"/>
<evidence type="ECO:0000313" key="3">
    <source>
        <dbReference type="EMBL" id="CCD02319.1"/>
    </source>
</evidence>
<evidence type="ECO:0000256" key="1">
    <source>
        <dbReference type="SAM" id="MobiDB-lite"/>
    </source>
</evidence>
<evidence type="ECO:0000313" key="4">
    <source>
        <dbReference type="Proteomes" id="UP000007319"/>
    </source>
</evidence>
<dbReference type="GO" id="GO:0015074">
    <property type="term" value="P:DNA integration"/>
    <property type="evidence" value="ECO:0007669"/>
    <property type="project" value="InterPro"/>
</dbReference>
<accession>A0A9P1NR72</accession>
<dbReference type="EMBL" id="HE577330">
    <property type="protein sequence ID" value="CCD02319.1"/>
    <property type="molecule type" value="Genomic_DNA"/>
</dbReference>
<evidence type="ECO:0000259" key="2">
    <source>
        <dbReference type="Pfam" id="PF13683"/>
    </source>
</evidence>
<keyword evidence="3" id="KW-0614">Plasmid</keyword>
<protein>
    <recommendedName>
        <fullName evidence="2">Integrase catalytic domain-containing protein</fullName>
    </recommendedName>
</protein>
<dbReference type="Proteomes" id="UP000007319">
    <property type="component" value="Plasmid AZOBR_p3"/>
</dbReference>
<feature type="region of interest" description="Disordered" evidence="1">
    <location>
        <begin position="1"/>
        <end position="42"/>
    </location>
</feature>
<feature type="domain" description="Integrase catalytic" evidence="2">
    <location>
        <begin position="24"/>
        <end position="82"/>
    </location>
</feature>